<feature type="region of interest" description="Disordered" evidence="1">
    <location>
        <begin position="85"/>
        <end position="157"/>
    </location>
</feature>
<reference evidence="2 3" key="1">
    <citation type="journal article" date="2023" name="Plants (Basel)">
        <title>Bridging the Gap: Combining Genomics and Transcriptomics Approaches to Understand Stylosanthes scabra, an Orphan Legume from the Brazilian Caatinga.</title>
        <authorList>
            <person name="Ferreira-Neto J.R.C."/>
            <person name="da Silva M.D."/>
            <person name="Binneck E."/>
            <person name="de Melo N.F."/>
            <person name="da Silva R.H."/>
            <person name="de Melo A.L.T.M."/>
            <person name="Pandolfi V."/>
            <person name="Bustamante F.O."/>
            <person name="Brasileiro-Vidal A.C."/>
            <person name="Benko-Iseppon A.M."/>
        </authorList>
    </citation>
    <scope>NUCLEOTIDE SEQUENCE [LARGE SCALE GENOMIC DNA]</scope>
    <source>
        <tissue evidence="2">Leaves</tissue>
    </source>
</reference>
<feature type="compositionally biased region" description="Polar residues" evidence="1">
    <location>
        <begin position="136"/>
        <end position="146"/>
    </location>
</feature>
<accession>A0ABU6XS51</accession>
<feature type="non-terminal residue" evidence="2">
    <location>
        <position position="1"/>
    </location>
</feature>
<evidence type="ECO:0000313" key="2">
    <source>
        <dbReference type="EMBL" id="MED6200980.1"/>
    </source>
</evidence>
<evidence type="ECO:0000313" key="3">
    <source>
        <dbReference type="Proteomes" id="UP001341840"/>
    </source>
</evidence>
<organism evidence="2 3">
    <name type="scientific">Stylosanthes scabra</name>
    <dbReference type="NCBI Taxonomy" id="79078"/>
    <lineage>
        <taxon>Eukaryota</taxon>
        <taxon>Viridiplantae</taxon>
        <taxon>Streptophyta</taxon>
        <taxon>Embryophyta</taxon>
        <taxon>Tracheophyta</taxon>
        <taxon>Spermatophyta</taxon>
        <taxon>Magnoliopsida</taxon>
        <taxon>eudicotyledons</taxon>
        <taxon>Gunneridae</taxon>
        <taxon>Pentapetalae</taxon>
        <taxon>rosids</taxon>
        <taxon>fabids</taxon>
        <taxon>Fabales</taxon>
        <taxon>Fabaceae</taxon>
        <taxon>Papilionoideae</taxon>
        <taxon>50 kb inversion clade</taxon>
        <taxon>dalbergioids sensu lato</taxon>
        <taxon>Dalbergieae</taxon>
        <taxon>Pterocarpus clade</taxon>
        <taxon>Stylosanthes</taxon>
    </lineage>
</organism>
<comment type="caution">
    <text evidence="2">The sequence shown here is derived from an EMBL/GenBank/DDBJ whole genome shotgun (WGS) entry which is preliminary data.</text>
</comment>
<proteinExistence type="predicted"/>
<dbReference type="EMBL" id="JASCZI010213200">
    <property type="protein sequence ID" value="MED6200980.1"/>
    <property type="molecule type" value="Genomic_DNA"/>
</dbReference>
<gene>
    <name evidence="2" type="ORF">PIB30_090498</name>
</gene>
<evidence type="ECO:0000256" key="1">
    <source>
        <dbReference type="SAM" id="MobiDB-lite"/>
    </source>
</evidence>
<keyword evidence="3" id="KW-1185">Reference proteome</keyword>
<sequence>TWAILTTRGTNLQIYRHPTGSSSHFSESLGALWAKALLRKLANPVSQLYEFGALFWTSPEPRTWQPNTLKVQTLLQHCTLGQKWTLPSQWPPSTPPAKLCPDAGEGTQEPSSPLPRATSPVAPSRKDSRNKVAKKPSSSDTLNLFQSHKHSNIPVTH</sequence>
<name>A0ABU6XS51_9FABA</name>
<dbReference type="Proteomes" id="UP001341840">
    <property type="component" value="Unassembled WGS sequence"/>
</dbReference>
<protein>
    <submittedName>
        <fullName evidence="2">Uncharacterized protein</fullName>
    </submittedName>
</protein>